<dbReference type="OrthoDB" id="1716531at2759"/>
<comment type="caution">
    <text evidence="2">The sequence shown here is derived from an EMBL/GenBank/DDBJ whole genome shotgun (WGS) entry which is preliminary data.</text>
</comment>
<name>A0A1E3K3T7_9TREE</name>
<evidence type="ECO:0000256" key="1">
    <source>
        <dbReference type="SAM" id="SignalP"/>
    </source>
</evidence>
<reference evidence="2 3" key="1">
    <citation type="submission" date="2016-06" db="EMBL/GenBank/DDBJ databases">
        <title>Evolution of pathogenesis and genome organization in the Tremellales.</title>
        <authorList>
            <person name="Cuomo C."/>
            <person name="Litvintseva A."/>
            <person name="Heitman J."/>
            <person name="Chen Y."/>
            <person name="Sun S."/>
            <person name="Springer D."/>
            <person name="Dromer F."/>
            <person name="Young S."/>
            <person name="Zeng Q."/>
            <person name="Chapman S."/>
            <person name="Gujja S."/>
            <person name="Saif S."/>
            <person name="Birren B."/>
        </authorList>
    </citation>
    <scope>NUCLEOTIDE SEQUENCE [LARGE SCALE GENOMIC DNA]</scope>
    <source>
        <strain evidence="2 3">CBS 6273</strain>
    </source>
</reference>
<feature type="signal peptide" evidence="1">
    <location>
        <begin position="1"/>
        <end position="27"/>
    </location>
</feature>
<protein>
    <recommendedName>
        <fullName evidence="4">Derlin</fullName>
    </recommendedName>
</protein>
<gene>
    <name evidence="2" type="ORF">I350_03369</name>
</gene>
<accession>A0A1E3K3T7</accession>
<evidence type="ECO:0000313" key="2">
    <source>
        <dbReference type="EMBL" id="ODO07790.1"/>
    </source>
</evidence>
<proteinExistence type="predicted"/>
<organism evidence="2 3">
    <name type="scientific">Cryptococcus amylolentus CBS 6273</name>
    <dbReference type="NCBI Taxonomy" id="1296118"/>
    <lineage>
        <taxon>Eukaryota</taxon>
        <taxon>Fungi</taxon>
        <taxon>Dikarya</taxon>
        <taxon>Basidiomycota</taxon>
        <taxon>Agaricomycotina</taxon>
        <taxon>Tremellomycetes</taxon>
        <taxon>Tremellales</taxon>
        <taxon>Cryptococcaceae</taxon>
        <taxon>Cryptococcus</taxon>
    </lineage>
</organism>
<sequence>MADLGALFRSVPPVTRTLLLALAAVTAQVPFPAPVLSAHLQQALFTRTRVPCYSRLVLGTSRETLRMYPPALILLDLLTGGPAKALGGIVGLLAGHLWWFLFTYLPSHAPSHLRRANPLATPLFFKRQFPAIQQGQRLHKLLGIGGVEDSDLEDLPSERYTRMNMLKLWAVWACQEGKYAAGFAKWSQLWTAKVLDQDWIHQAQRSVTMKCMKGTTPQHFETFAASILDHQNLLKGSYKLLTIMGPSVSCWLGCVLT</sequence>
<keyword evidence="1" id="KW-0732">Signal</keyword>
<dbReference type="EMBL" id="MEKH01000005">
    <property type="protein sequence ID" value="ODO07790.1"/>
    <property type="molecule type" value="Genomic_DNA"/>
</dbReference>
<dbReference type="Proteomes" id="UP000095149">
    <property type="component" value="Unassembled WGS sequence"/>
</dbReference>
<evidence type="ECO:0008006" key="4">
    <source>
        <dbReference type="Google" id="ProtNLM"/>
    </source>
</evidence>
<feature type="chain" id="PRO_5009130738" description="Derlin" evidence="1">
    <location>
        <begin position="28"/>
        <end position="257"/>
    </location>
</feature>
<dbReference type="AlphaFoldDB" id="A0A1E3K3T7"/>
<evidence type="ECO:0000313" key="3">
    <source>
        <dbReference type="Proteomes" id="UP000095149"/>
    </source>
</evidence>